<dbReference type="AlphaFoldDB" id="A0A498KLF6"/>
<dbReference type="PROSITE" id="PS50011">
    <property type="entry name" value="PROTEIN_KINASE_DOM"/>
    <property type="match status" value="1"/>
</dbReference>
<comment type="caution">
    <text evidence="2">The sequence shown here is derived from an EMBL/GenBank/DDBJ whole genome shotgun (WGS) entry which is preliminary data.</text>
</comment>
<dbReference type="InterPro" id="IPR011009">
    <property type="entry name" value="Kinase-like_dom_sf"/>
</dbReference>
<protein>
    <recommendedName>
        <fullName evidence="1">Protein kinase domain-containing protein</fullName>
    </recommendedName>
</protein>
<evidence type="ECO:0000259" key="1">
    <source>
        <dbReference type="PROSITE" id="PS50011"/>
    </source>
</evidence>
<dbReference type="Proteomes" id="UP000290289">
    <property type="component" value="Chromosome 1"/>
</dbReference>
<dbReference type="InterPro" id="IPR045272">
    <property type="entry name" value="ANXUR1/2-like"/>
</dbReference>
<dbReference type="PANTHER" id="PTHR27003:SF393">
    <property type="entry name" value="RECEPTOR-LIKE PROTEIN KINASE THESEUS 1"/>
    <property type="match status" value="1"/>
</dbReference>
<dbReference type="PANTHER" id="PTHR27003">
    <property type="entry name" value="OS07G0166700 PROTEIN"/>
    <property type="match status" value="1"/>
</dbReference>
<evidence type="ECO:0000313" key="3">
    <source>
        <dbReference type="Proteomes" id="UP000290289"/>
    </source>
</evidence>
<dbReference type="Pfam" id="PF07714">
    <property type="entry name" value="PK_Tyr_Ser-Thr"/>
    <property type="match status" value="1"/>
</dbReference>
<reference evidence="2 3" key="1">
    <citation type="submission" date="2018-10" db="EMBL/GenBank/DDBJ databases">
        <title>A high-quality apple genome assembly.</title>
        <authorList>
            <person name="Hu J."/>
        </authorList>
    </citation>
    <scope>NUCLEOTIDE SEQUENCE [LARGE SCALE GENOMIC DNA]</scope>
    <source>
        <strain evidence="3">cv. HFTH1</strain>
        <tissue evidence="2">Young leaf</tissue>
    </source>
</reference>
<evidence type="ECO:0000313" key="2">
    <source>
        <dbReference type="EMBL" id="RXI09000.1"/>
    </source>
</evidence>
<dbReference type="InterPro" id="IPR001245">
    <property type="entry name" value="Ser-Thr/Tyr_kinase_cat_dom"/>
</dbReference>
<gene>
    <name evidence="2" type="ORF">DVH24_023144</name>
</gene>
<dbReference type="EMBL" id="RDQH01000327">
    <property type="protein sequence ID" value="RXI09000.1"/>
    <property type="molecule type" value="Genomic_DNA"/>
</dbReference>
<dbReference type="GO" id="GO:0005524">
    <property type="term" value="F:ATP binding"/>
    <property type="evidence" value="ECO:0007669"/>
    <property type="project" value="InterPro"/>
</dbReference>
<name>A0A498KLF6_MALDO</name>
<proteinExistence type="predicted"/>
<dbReference type="GO" id="GO:0004714">
    <property type="term" value="F:transmembrane receptor protein tyrosine kinase activity"/>
    <property type="evidence" value="ECO:0007669"/>
    <property type="project" value="InterPro"/>
</dbReference>
<feature type="domain" description="Protein kinase" evidence="1">
    <location>
        <begin position="1"/>
        <end position="220"/>
    </location>
</feature>
<dbReference type="STRING" id="3750.A0A498KLF6"/>
<dbReference type="InterPro" id="IPR000719">
    <property type="entry name" value="Prot_kinase_dom"/>
</dbReference>
<dbReference type="Gene3D" id="1.10.510.10">
    <property type="entry name" value="Transferase(Phosphotransferase) domain 1"/>
    <property type="match status" value="1"/>
</dbReference>
<keyword evidence="3" id="KW-1185">Reference proteome</keyword>
<organism evidence="2 3">
    <name type="scientific">Malus domestica</name>
    <name type="common">Apple</name>
    <name type="synonym">Pyrus malus</name>
    <dbReference type="NCBI Taxonomy" id="3750"/>
    <lineage>
        <taxon>Eukaryota</taxon>
        <taxon>Viridiplantae</taxon>
        <taxon>Streptophyta</taxon>
        <taxon>Embryophyta</taxon>
        <taxon>Tracheophyta</taxon>
        <taxon>Spermatophyta</taxon>
        <taxon>Magnoliopsida</taxon>
        <taxon>eudicotyledons</taxon>
        <taxon>Gunneridae</taxon>
        <taxon>Pentapetalae</taxon>
        <taxon>rosids</taxon>
        <taxon>fabids</taxon>
        <taxon>Rosales</taxon>
        <taxon>Rosaceae</taxon>
        <taxon>Amygdaloideae</taxon>
        <taxon>Maleae</taxon>
        <taxon>Malus</taxon>
    </lineage>
</organism>
<dbReference type="GO" id="GO:0005886">
    <property type="term" value="C:plasma membrane"/>
    <property type="evidence" value="ECO:0007669"/>
    <property type="project" value="TreeGrafter"/>
</dbReference>
<accession>A0A498KLF6</accession>
<sequence>MKTTNMLLDECLTAKVADFGLSNLGPALDQTHVSTAVKGSFGYLDLDYYRRQQLTEKLDVYSFGVVLLEVLCARPPIYPALPREQVNIAEWAMSWQKKGRLENIIDPRLQGHVNLESLRKFGEQLRSVWLNMELRGQQWGMFCGIWSTLFNCKRLLHSFSSKNIANYIPDMPEWLPEIRNGNGCGGEGISDEESDATSSAVFSELLDPRGREELIHHTYFNLLYQYIVSSLFLIS</sequence>
<dbReference type="GO" id="GO:0009506">
    <property type="term" value="C:plasmodesma"/>
    <property type="evidence" value="ECO:0007669"/>
    <property type="project" value="TreeGrafter"/>
</dbReference>
<dbReference type="SUPFAM" id="SSF56112">
    <property type="entry name" value="Protein kinase-like (PK-like)"/>
    <property type="match status" value="1"/>
</dbReference>